<name>A0A1I3YV94_9HYPH</name>
<evidence type="ECO:0000256" key="1">
    <source>
        <dbReference type="ARBA" id="ARBA00004651"/>
    </source>
</evidence>
<dbReference type="OrthoDB" id="9783569at2"/>
<dbReference type="EMBL" id="FOSN01000006">
    <property type="protein sequence ID" value="SFK35768.1"/>
    <property type="molecule type" value="Genomic_DNA"/>
</dbReference>
<organism evidence="8 9">
    <name type="scientific">Methylocapsa palsarum</name>
    <dbReference type="NCBI Taxonomy" id="1612308"/>
    <lineage>
        <taxon>Bacteria</taxon>
        <taxon>Pseudomonadati</taxon>
        <taxon>Pseudomonadota</taxon>
        <taxon>Alphaproteobacteria</taxon>
        <taxon>Hyphomicrobiales</taxon>
        <taxon>Beijerinckiaceae</taxon>
        <taxon>Methylocapsa</taxon>
    </lineage>
</organism>
<sequence>MNRVERAIEAAIFGSRWLAAPFLFGLIIGLAGLLFKFLVKLGEFLWYLRELPNAEALVGVLSLVDLSLTANLILIVIFSSYENFVRPISRTAHPDMPSGLAKIGFSLLKQKLLGSIVAISAVHVLERFMDIEHQVDLVMFGWLVGAMIAFALAMLIVAAADRVSDAGAHGDH</sequence>
<gene>
    <name evidence="8" type="ORF">SAMN05444581_106212</name>
</gene>
<feature type="transmembrane region" description="Helical" evidence="7">
    <location>
        <begin position="137"/>
        <end position="160"/>
    </location>
</feature>
<keyword evidence="6 7" id="KW-0472">Membrane</keyword>
<keyword evidence="5 7" id="KW-1133">Transmembrane helix</keyword>
<protein>
    <recommendedName>
        <fullName evidence="7">UPF0114 protein SAMN05444581_106212</fullName>
    </recommendedName>
</protein>
<accession>A0A1I3YV94</accession>
<dbReference type="InterPro" id="IPR005134">
    <property type="entry name" value="UPF0114"/>
</dbReference>
<feature type="transmembrane region" description="Helical" evidence="7">
    <location>
        <begin position="56"/>
        <end position="81"/>
    </location>
</feature>
<dbReference type="Pfam" id="PF03350">
    <property type="entry name" value="UPF0114"/>
    <property type="match status" value="1"/>
</dbReference>
<dbReference type="PANTHER" id="PTHR38596">
    <property type="entry name" value="UPF0114 PROTEIN YQHA"/>
    <property type="match status" value="1"/>
</dbReference>
<comment type="similarity">
    <text evidence="2 7">Belongs to the UPF0114 family.</text>
</comment>
<evidence type="ECO:0000256" key="6">
    <source>
        <dbReference type="ARBA" id="ARBA00023136"/>
    </source>
</evidence>
<keyword evidence="4 7" id="KW-0812">Transmembrane</keyword>
<dbReference type="HAMAP" id="MF_00143">
    <property type="entry name" value="UPF0114"/>
    <property type="match status" value="1"/>
</dbReference>
<evidence type="ECO:0000256" key="2">
    <source>
        <dbReference type="ARBA" id="ARBA00005774"/>
    </source>
</evidence>
<evidence type="ECO:0000313" key="8">
    <source>
        <dbReference type="EMBL" id="SFK35768.1"/>
    </source>
</evidence>
<proteinExistence type="inferred from homology"/>
<evidence type="ECO:0000256" key="7">
    <source>
        <dbReference type="HAMAP-Rule" id="MF_00143"/>
    </source>
</evidence>
<dbReference type="InterPro" id="IPR020761">
    <property type="entry name" value="UPF0114_bac"/>
</dbReference>
<dbReference type="Proteomes" id="UP000198755">
    <property type="component" value="Unassembled WGS sequence"/>
</dbReference>
<reference evidence="8 9" key="1">
    <citation type="submission" date="2016-10" db="EMBL/GenBank/DDBJ databases">
        <authorList>
            <person name="de Groot N.N."/>
        </authorList>
    </citation>
    <scope>NUCLEOTIDE SEQUENCE [LARGE SCALE GENOMIC DNA]</scope>
    <source>
        <strain evidence="8 9">NE2</strain>
    </source>
</reference>
<keyword evidence="9" id="KW-1185">Reference proteome</keyword>
<comment type="subcellular location">
    <subcellularLocation>
        <location evidence="1 7">Cell membrane</location>
        <topology evidence="1 7">Multi-pass membrane protein</topology>
    </subcellularLocation>
</comment>
<evidence type="ECO:0000256" key="3">
    <source>
        <dbReference type="ARBA" id="ARBA00022475"/>
    </source>
</evidence>
<feature type="transmembrane region" description="Helical" evidence="7">
    <location>
        <begin position="17"/>
        <end position="35"/>
    </location>
</feature>
<evidence type="ECO:0000313" key="9">
    <source>
        <dbReference type="Proteomes" id="UP000198755"/>
    </source>
</evidence>
<dbReference type="STRING" id="1612308.SAMN05444581_106212"/>
<dbReference type="PANTHER" id="PTHR38596:SF1">
    <property type="entry name" value="UPF0114 PROTEIN YQHA"/>
    <property type="match status" value="1"/>
</dbReference>
<dbReference type="RefSeq" id="WP_091681276.1">
    <property type="nucleotide sequence ID" value="NZ_FOSN01000006.1"/>
</dbReference>
<keyword evidence="3 7" id="KW-1003">Cell membrane</keyword>
<dbReference type="GO" id="GO:0005886">
    <property type="term" value="C:plasma membrane"/>
    <property type="evidence" value="ECO:0007669"/>
    <property type="project" value="UniProtKB-SubCell"/>
</dbReference>
<evidence type="ECO:0000256" key="5">
    <source>
        <dbReference type="ARBA" id="ARBA00022989"/>
    </source>
</evidence>
<evidence type="ECO:0000256" key="4">
    <source>
        <dbReference type="ARBA" id="ARBA00022692"/>
    </source>
</evidence>
<dbReference type="AlphaFoldDB" id="A0A1I3YV94"/>